<dbReference type="InterPro" id="IPR004158">
    <property type="entry name" value="DUF247_pln"/>
</dbReference>
<organism evidence="2 3">
    <name type="scientific">Hevea brasiliensis</name>
    <name type="common">Para rubber tree</name>
    <name type="synonym">Siphonia brasiliensis</name>
    <dbReference type="NCBI Taxonomy" id="3981"/>
    <lineage>
        <taxon>Eukaryota</taxon>
        <taxon>Viridiplantae</taxon>
        <taxon>Streptophyta</taxon>
        <taxon>Embryophyta</taxon>
        <taxon>Tracheophyta</taxon>
        <taxon>Spermatophyta</taxon>
        <taxon>Magnoliopsida</taxon>
        <taxon>eudicotyledons</taxon>
        <taxon>Gunneridae</taxon>
        <taxon>Pentapetalae</taxon>
        <taxon>rosids</taxon>
        <taxon>fabids</taxon>
        <taxon>Malpighiales</taxon>
        <taxon>Euphorbiaceae</taxon>
        <taxon>Crotonoideae</taxon>
        <taxon>Micrandreae</taxon>
        <taxon>Hevea</taxon>
    </lineage>
</organism>
<keyword evidence="1" id="KW-0812">Transmembrane</keyword>
<dbReference type="Proteomes" id="UP001174677">
    <property type="component" value="Chromosome 1"/>
</dbReference>
<evidence type="ECO:0000313" key="3">
    <source>
        <dbReference type="Proteomes" id="UP001174677"/>
    </source>
</evidence>
<dbReference type="PANTHER" id="PTHR31170">
    <property type="entry name" value="BNAC04G53230D PROTEIN"/>
    <property type="match status" value="1"/>
</dbReference>
<reference evidence="2" key="1">
    <citation type="journal article" date="2023" name="Plant Biotechnol. J.">
        <title>Chromosome-level wild Hevea brasiliensis genome provides new tools for genomic-assisted breeding and valuable loci to elevate rubber yield.</title>
        <authorList>
            <person name="Cheng H."/>
            <person name="Song X."/>
            <person name="Hu Y."/>
            <person name="Wu T."/>
            <person name="Yang Q."/>
            <person name="An Z."/>
            <person name="Feng S."/>
            <person name="Deng Z."/>
            <person name="Wu W."/>
            <person name="Zeng X."/>
            <person name="Tu M."/>
            <person name="Wang X."/>
            <person name="Huang H."/>
        </authorList>
    </citation>
    <scope>NUCLEOTIDE SEQUENCE</scope>
    <source>
        <strain evidence="2">MT/VB/25A 57/8</strain>
    </source>
</reference>
<evidence type="ECO:0000313" key="2">
    <source>
        <dbReference type="EMBL" id="KAJ9188716.1"/>
    </source>
</evidence>
<keyword evidence="1" id="KW-1133">Transmembrane helix</keyword>
<feature type="transmembrane region" description="Helical" evidence="1">
    <location>
        <begin position="295"/>
        <end position="317"/>
    </location>
</feature>
<accession>A0ABQ9N870</accession>
<dbReference type="EMBL" id="JARPOI010000001">
    <property type="protein sequence ID" value="KAJ9188716.1"/>
    <property type="molecule type" value="Genomic_DNA"/>
</dbReference>
<dbReference type="Pfam" id="PF03140">
    <property type="entry name" value="DUF247"/>
    <property type="match status" value="1"/>
</dbReference>
<keyword evidence="3" id="KW-1185">Reference proteome</keyword>
<sequence length="403" mass="45911">MSNQTNSRNQDNEAEAEHKIRLRSMEESVKQAPKSLIMTAGRSSCTVFRMPQSLKDIHPKAFEPRIISIGPYHHRKGDFKMIQEHKMRFLSAVLARTKEFHVGLDDFFKALAIKEKKIRECYSEDIECSSHDLIEMMVLDGRFVIQLFCMVGKLVQIDPNDPIFRLPWIMHSLTRDLLLLENQIRFFVLKTLFELSTDPDSKNPPSLSELVLEFIECTIPIAGGQLGLFRSTFIPSSQVAEIESNSEYLQLIQPAEKLPASGIKFKQRTDCESFLYIRFGAGGVLEIPTLTTAMVIAVLPTYTSYIIFMGCLINTIYDSGYLWDHKIIGNYFGTNKEVVKFFNGVGKDINFSIGESSLANAFVEYTYFDTPWVFMSALAAFILLIVTIIQSFFAVYGYFNPPQ</sequence>
<gene>
    <name evidence="2" type="ORF">P3X46_000085</name>
</gene>
<protein>
    <submittedName>
        <fullName evidence="2">Uncharacterized protein</fullName>
    </submittedName>
</protein>
<feature type="transmembrane region" description="Helical" evidence="1">
    <location>
        <begin position="372"/>
        <end position="399"/>
    </location>
</feature>
<comment type="caution">
    <text evidence="2">The sequence shown here is derived from an EMBL/GenBank/DDBJ whole genome shotgun (WGS) entry which is preliminary data.</text>
</comment>
<proteinExistence type="predicted"/>
<evidence type="ECO:0000256" key="1">
    <source>
        <dbReference type="SAM" id="Phobius"/>
    </source>
</evidence>
<keyword evidence="1" id="KW-0472">Membrane</keyword>
<name>A0ABQ9N870_HEVBR</name>
<dbReference type="PANTHER" id="PTHR31170:SF21">
    <property type="match status" value="1"/>
</dbReference>